<dbReference type="HOGENOM" id="CLU_863484_0_0_1"/>
<accession>B0DV85</accession>
<dbReference type="RefSeq" id="XP_001887819.1">
    <property type="nucleotide sequence ID" value="XM_001887784.1"/>
</dbReference>
<dbReference type="GeneID" id="6083516"/>
<dbReference type="AlphaFoldDB" id="B0DV85"/>
<evidence type="ECO:0000313" key="1">
    <source>
        <dbReference type="EMBL" id="EDR01467.1"/>
    </source>
</evidence>
<proteinExistence type="predicted"/>
<dbReference type="InParanoid" id="B0DV85"/>
<dbReference type="STRING" id="486041.B0DV85"/>
<protein>
    <submittedName>
        <fullName evidence="1">Predicted protein</fullName>
    </submittedName>
</protein>
<dbReference type="OrthoDB" id="2690078at2759"/>
<dbReference type="EMBL" id="DS547138">
    <property type="protein sequence ID" value="EDR01467.1"/>
    <property type="molecule type" value="Genomic_DNA"/>
</dbReference>
<name>B0DV85_LACBS</name>
<gene>
    <name evidence="1" type="ORF">LACBIDRAFT_333206</name>
</gene>
<dbReference type="Proteomes" id="UP000001194">
    <property type="component" value="Unassembled WGS sequence"/>
</dbReference>
<dbReference type="KEGG" id="lbc:LACBIDRAFT_333206"/>
<keyword evidence="2" id="KW-1185">Reference proteome</keyword>
<reference evidence="1 2" key="1">
    <citation type="journal article" date="2008" name="Nature">
        <title>The genome of Laccaria bicolor provides insights into mycorrhizal symbiosis.</title>
        <authorList>
            <person name="Martin F."/>
            <person name="Aerts A."/>
            <person name="Ahren D."/>
            <person name="Brun A."/>
            <person name="Danchin E.G.J."/>
            <person name="Duchaussoy F."/>
            <person name="Gibon J."/>
            <person name="Kohler A."/>
            <person name="Lindquist E."/>
            <person name="Pereda V."/>
            <person name="Salamov A."/>
            <person name="Shapiro H.J."/>
            <person name="Wuyts J."/>
            <person name="Blaudez D."/>
            <person name="Buee M."/>
            <person name="Brokstein P."/>
            <person name="Canbaeck B."/>
            <person name="Cohen D."/>
            <person name="Courty P.E."/>
            <person name="Coutinho P.M."/>
            <person name="Delaruelle C."/>
            <person name="Detter J.C."/>
            <person name="Deveau A."/>
            <person name="DiFazio S."/>
            <person name="Duplessis S."/>
            <person name="Fraissinet-Tachet L."/>
            <person name="Lucic E."/>
            <person name="Frey-Klett P."/>
            <person name="Fourrey C."/>
            <person name="Feussner I."/>
            <person name="Gay G."/>
            <person name="Grimwood J."/>
            <person name="Hoegger P.J."/>
            <person name="Jain P."/>
            <person name="Kilaru S."/>
            <person name="Labbe J."/>
            <person name="Lin Y.C."/>
            <person name="Legue V."/>
            <person name="Le Tacon F."/>
            <person name="Marmeisse R."/>
            <person name="Melayah D."/>
            <person name="Montanini B."/>
            <person name="Muratet M."/>
            <person name="Nehls U."/>
            <person name="Niculita-Hirzel H."/>
            <person name="Oudot-Le Secq M.P."/>
            <person name="Peter M."/>
            <person name="Quesneville H."/>
            <person name="Rajashekar B."/>
            <person name="Reich M."/>
            <person name="Rouhier N."/>
            <person name="Schmutz J."/>
            <person name="Yin T."/>
            <person name="Chalot M."/>
            <person name="Henrissat B."/>
            <person name="Kuees U."/>
            <person name="Lucas S."/>
            <person name="Van de Peer Y."/>
            <person name="Podila G.K."/>
            <person name="Polle A."/>
            <person name="Pukkila P.J."/>
            <person name="Richardson P.M."/>
            <person name="Rouze P."/>
            <person name="Sanders I.R."/>
            <person name="Stajich J.E."/>
            <person name="Tunlid A."/>
            <person name="Tuskan G."/>
            <person name="Grigoriev I.V."/>
        </authorList>
    </citation>
    <scope>NUCLEOTIDE SEQUENCE [LARGE SCALE GENOMIC DNA]</scope>
    <source>
        <strain evidence="2">S238N-H82 / ATCC MYA-4686</strain>
    </source>
</reference>
<evidence type="ECO:0000313" key="2">
    <source>
        <dbReference type="Proteomes" id="UP000001194"/>
    </source>
</evidence>
<organism evidence="2">
    <name type="scientific">Laccaria bicolor (strain S238N-H82 / ATCC MYA-4686)</name>
    <name type="common">Bicoloured deceiver</name>
    <name type="synonym">Laccaria laccata var. bicolor</name>
    <dbReference type="NCBI Taxonomy" id="486041"/>
    <lineage>
        <taxon>Eukaryota</taxon>
        <taxon>Fungi</taxon>
        <taxon>Dikarya</taxon>
        <taxon>Basidiomycota</taxon>
        <taxon>Agaricomycotina</taxon>
        <taxon>Agaricomycetes</taxon>
        <taxon>Agaricomycetidae</taxon>
        <taxon>Agaricales</taxon>
        <taxon>Agaricineae</taxon>
        <taxon>Hydnangiaceae</taxon>
        <taxon>Laccaria</taxon>
    </lineage>
</organism>
<sequence length="329" mass="37194">MDMYTIGRTFSSSDITSKRKFTTRAFVDDRGASVEHLSTSISMSGSKRAHDENLPATPQNRSFTFVDGFAPKKPRLSAKNARQFTSQEIQNIQRDREAQRLTQAREKEELVARKKEELDVEQLRVVWQSIRDMAIDWALSTTAERIESEWKVLVREFQPGQGAPITDILARFSLQRVLAQTQVLAPTLYDLLQRVSGSHESTSVHKDRNLIVATTICMLVKSRNDHASEFQTTTCMYFLACGASRSLFDVLNHAGLTLSYTQAVAKLKQLGAERLEEMHTVSHTQAVMIIWDNLNIAFNVTEQRHDSKAHFDNGTTATLIPLFGVEFPT</sequence>